<dbReference type="EMBL" id="QFDM01000002">
    <property type="protein sequence ID" value="MCM2465878.1"/>
    <property type="molecule type" value="Genomic_DNA"/>
</dbReference>
<dbReference type="PROSITE" id="PS00683">
    <property type="entry name" value="RHODANESE_2"/>
    <property type="match status" value="1"/>
</dbReference>
<feature type="region of interest" description="Disordered" evidence="3">
    <location>
        <begin position="300"/>
        <end position="320"/>
    </location>
</feature>
<keyword evidence="1" id="KW-0677">Repeat</keyword>
<dbReference type="SMART" id="SM00450">
    <property type="entry name" value="RHOD"/>
    <property type="match status" value="2"/>
</dbReference>
<name>A0ABD4TDC3_9EURY</name>
<comment type="caution">
    <text evidence="5">The sequence shown here is derived from an EMBL/GenBank/DDBJ whole genome shotgun (WGS) entry which is preliminary data.</text>
</comment>
<feature type="domain" description="Rhodanese" evidence="4">
    <location>
        <begin position="45"/>
        <end position="161"/>
    </location>
</feature>
<dbReference type="InterPro" id="IPR001307">
    <property type="entry name" value="Thiosulphate_STrfase_CS"/>
</dbReference>
<dbReference type="InterPro" id="IPR001763">
    <property type="entry name" value="Rhodanese-like_dom"/>
</dbReference>
<evidence type="ECO:0000256" key="1">
    <source>
        <dbReference type="ARBA" id="ARBA00022737"/>
    </source>
</evidence>
<evidence type="ECO:0000256" key="3">
    <source>
        <dbReference type="SAM" id="MobiDB-lite"/>
    </source>
</evidence>
<dbReference type="RefSeq" id="WP_250987140.1">
    <property type="nucleotide sequence ID" value="NZ_QFDM01000002.1"/>
</dbReference>
<dbReference type="PANTHER" id="PTHR43855:SF1">
    <property type="entry name" value="THIOSULFATE SULFURTRANSFERASE"/>
    <property type="match status" value="1"/>
</dbReference>
<sequence>MEEKMFTRGGMDRLQARTDRENFPYPRGDGKVKLVNAAWLANHLHDDNLTIVDVQPNIHDYIQEHIPGAVYLTEGVLRVSNRGFPGSYSPNACLQESFRRAGIEADSPVVVYTGKGTFSSAGDGLGQTMMAYTLAKYGHNRVYLLDGGIDTWKSEGGELSQDYPAVEPSSFTAEVRDDYPIGYEEFRQIKDNDDVVVLDARPAKVYEGKGPWRKAGHIPGAVNLPWKSLMDEGNPALLKSNDELDMILEEHGVDRSKTVICSCGTGREATNEFVLLKWFYLYPNVRIYEGSFTEWVTHPDNPVVEGPEPREARAEAAPAR</sequence>
<proteinExistence type="predicted"/>
<dbReference type="Proteomes" id="UP001523230">
    <property type="component" value="Unassembled WGS sequence"/>
</dbReference>
<dbReference type="CDD" id="cd01448">
    <property type="entry name" value="TST_Repeat_1"/>
    <property type="match status" value="1"/>
</dbReference>
<evidence type="ECO:0000313" key="6">
    <source>
        <dbReference type="Proteomes" id="UP001523230"/>
    </source>
</evidence>
<keyword evidence="2" id="KW-0808">Transferase</keyword>
<dbReference type="CDD" id="cd01449">
    <property type="entry name" value="TST_Repeat_2"/>
    <property type="match status" value="1"/>
</dbReference>
<dbReference type="PANTHER" id="PTHR43855">
    <property type="entry name" value="THIOSULFATE SULFURTRANSFERASE"/>
    <property type="match status" value="1"/>
</dbReference>
<dbReference type="InterPro" id="IPR036873">
    <property type="entry name" value="Rhodanese-like_dom_sf"/>
</dbReference>
<evidence type="ECO:0000256" key="2">
    <source>
        <dbReference type="RuleBase" id="RU000507"/>
    </source>
</evidence>
<keyword evidence="6" id="KW-1185">Reference proteome</keyword>
<protein>
    <recommendedName>
        <fullName evidence="2">Sulfurtransferase</fullName>
    </recommendedName>
</protein>
<evidence type="ECO:0000313" key="5">
    <source>
        <dbReference type="EMBL" id="MCM2465878.1"/>
    </source>
</evidence>
<feature type="domain" description="Rhodanese" evidence="4">
    <location>
        <begin position="191"/>
        <end position="304"/>
    </location>
</feature>
<dbReference type="Gene3D" id="3.40.250.10">
    <property type="entry name" value="Rhodanese-like domain"/>
    <property type="match status" value="2"/>
</dbReference>
<organism evidence="5 6">
    <name type="scientific">Methanoculleus oceani</name>
    <dbReference type="NCBI Taxonomy" id="2184756"/>
    <lineage>
        <taxon>Archaea</taxon>
        <taxon>Methanobacteriati</taxon>
        <taxon>Methanobacteriota</taxon>
        <taxon>Stenosarchaea group</taxon>
        <taxon>Methanomicrobia</taxon>
        <taxon>Methanomicrobiales</taxon>
        <taxon>Methanomicrobiaceae</taxon>
        <taxon>Methanoculleus</taxon>
    </lineage>
</organism>
<reference evidence="5 6" key="1">
    <citation type="submission" date="2018-05" db="EMBL/GenBank/DDBJ databases">
        <title>Isolation and characterization of genus Methanoculleus species and their viruses from deep sea marine sediment offshore southwestern Taiwan.</title>
        <authorList>
            <person name="Wei W.-H."/>
            <person name="Chen W.-C."/>
            <person name="Lai M.-C."/>
            <person name="Chen S.-C."/>
        </authorList>
    </citation>
    <scope>NUCLEOTIDE SEQUENCE [LARGE SCALE GENOMIC DNA]</scope>
    <source>
        <strain evidence="5 6">CWC-02</strain>
    </source>
</reference>
<dbReference type="GO" id="GO:0016740">
    <property type="term" value="F:transferase activity"/>
    <property type="evidence" value="ECO:0007669"/>
    <property type="project" value="UniProtKB-KW"/>
</dbReference>
<dbReference type="Pfam" id="PF00581">
    <property type="entry name" value="Rhodanese"/>
    <property type="match status" value="2"/>
</dbReference>
<gene>
    <name evidence="5" type="ORF">DIC75_06035</name>
</gene>
<dbReference type="PROSITE" id="PS00380">
    <property type="entry name" value="RHODANESE_1"/>
    <property type="match status" value="1"/>
</dbReference>
<dbReference type="PROSITE" id="PS50206">
    <property type="entry name" value="RHODANESE_3"/>
    <property type="match status" value="2"/>
</dbReference>
<dbReference type="SUPFAM" id="SSF52821">
    <property type="entry name" value="Rhodanese/Cell cycle control phosphatase"/>
    <property type="match status" value="2"/>
</dbReference>
<evidence type="ECO:0000259" key="4">
    <source>
        <dbReference type="PROSITE" id="PS50206"/>
    </source>
</evidence>
<dbReference type="AlphaFoldDB" id="A0ABD4TDC3"/>
<accession>A0ABD4TDC3</accession>
<dbReference type="InterPro" id="IPR051126">
    <property type="entry name" value="Thiosulfate_sulfurtransferase"/>
</dbReference>